<reference evidence="2" key="2">
    <citation type="submission" date="2021-12" db="EMBL/GenBank/DDBJ databases">
        <title>Resequencing data analysis of finger millet.</title>
        <authorList>
            <person name="Hatakeyama M."/>
            <person name="Aluri S."/>
            <person name="Balachadran M.T."/>
            <person name="Sivarajan S.R."/>
            <person name="Poveda L."/>
            <person name="Shimizu-Inatsugi R."/>
            <person name="Schlapbach R."/>
            <person name="Sreeman S.M."/>
            <person name="Shimizu K.K."/>
        </authorList>
    </citation>
    <scope>NUCLEOTIDE SEQUENCE</scope>
</reference>
<dbReference type="PANTHER" id="PTHR44914:SF1">
    <property type="entry name" value="CHAPERONE PROTEIN DNAJ 13"/>
    <property type="match status" value="1"/>
</dbReference>
<organism evidence="2 3">
    <name type="scientific">Eleusine coracana subsp. coracana</name>
    <dbReference type="NCBI Taxonomy" id="191504"/>
    <lineage>
        <taxon>Eukaryota</taxon>
        <taxon>Viridiplantae</taxon>
        <taxon>Streptophyta</taxon>
        <taxon>Embryophyta</taxon>
        <taxon>Tracheophyta</taxon>
        <taxon>Spermatophyta</taxon>
        <taxon>Magnoliopsida</taxon>
        <taxon>Liliopsida</taxon>
        <taxon>Poales</taxon>
        <taxon>Poaceae</taxon>
        <taxon>PACMAD clade</taxon>
        <taxon>Chloridoideae</taxon>
        <taxon>Cynodonteae</taxon>
        <taxon>Eleusininae</taxon>
        <taxon>Eleusine</taxon>
    </lineage>
</organism>
<comment type="caution">
    <text evidence="2">The sequence shown here is derived from an EMBL/GenBank/DDBJ whole genome shotgun (WGS) entry which is preliminary data.</text>
</comment>
<dbReference type="Proteomes" id="UP001054889">
    <property type="component" value="Unassembled WGS sequence"/>
</dbReference>
<gene>
    <name evidence="2" type="primary">gb07147</name>
    <name evidence="2" type="ORF">PR202_gb07147</name>
</gene>
<reference evidence="2" key="1">
    <citation type="journal article" date="2018" name="DNA Res.">
        <title>Multiple hybrid de novo genome assembly of finger millet, an orphan allotetraploid crop.</title>
        <authorList>
            <person name="Hatakeyama M."/>
            <person name="Aluri S."/>
            <person name="Balachadran M.T."/>
            <person name="Sivarajan S.R."/>
            <person name="Patrignani A."/>
            <person name="Gruter S."/>
            <person name="Poveda L."/>
            <person name="Shimizu-Inatsugi R."/>
            <person name="Baeten J."/>
            <person name="Francoijs K.J."/>
            <person name="Nataraja K.N."/>
            <person name="Reddy Y.A.N."/>
            <person name="Phadnis S."/>
            <person name="Ravikumar R.L."/>
            <person name="Schlapbach R."/>
            <person name="Sreeman S.M."/>
            <person name="Shimizu K.K."/>
        </authorList>
    </citation>
    <scope>NUCLEOTIDE SEQUENCE</scope>
</reference>
<dbReference type="Gene3D" id="1.10.287.110">
    <property type="entry name" value="DnaJ domain"/>
    <property type="match status" value="1"/>
</dbReference>
<dbReference type="GO" id="GO:0005783">
    <property type="term" value="C:endoplasmic reticulum"/>
    <property type="evidence" value="ECO:0007669"/>
    <property type="project" value="UniProtKB-ARBA"/>
</dbReference>
<dbReference type="PRINTS" id="PR00625">
    <property type="entry name" value="JDOMAIN"/>
</dbReference>
<protein>
    <recommendedName>
        <fullName evidence="1">J domain-containing protein</fullName>
    </recommendedName>
</protein>
<proteinExistence type="predicted"/>
<dbReference type="PANTHER" id="PTHR44914">
    <property type="entry name" value="CHAPERONE PROTEIN DNAJ 13"/>
    <property type="match status" value="1"/>
</dbReference>
<keyword evidence="3" id="KW-1185">Reference proteome</keyword>
<dbReference type="AlphaFoldDB" id="A0AAV5EBH7"/>
<dbReference type="SUPFAM" id="SSF46565">
    <property type="entry name" value="Chaperone J-domain"/>
    <property type="match status" value="1"/>
</dbReference>
<dbReference type="PROSITE" id="PS50076">
    <property type="entry name" value="DNAJ_2"/>
    <property type="match status" value="1"/>
</dbReference>
<accession>A0AAV5EBH7</accession>
<dbReference type="InterPro" id="IPR036869">
    <property type="entry name" value="J_dom_sf"/>
</dbReference>
<evidence type="ECO:0000313" key="2">
    <source>
        <dbReference type="EMBL" id="GJN19836.1"/>
    </source>
</evidence>
<dbReference type="SMART" id="SM00271">
    <property type="entry name" value="DnaJ"/>
    <property type="match status" value="1"/>
</dbReference>
<dbReference type="EMBL" id="BQKI01000074">
    <property type="protein sequence ID" value="GJN19836.1"/>
    <property type="molecule type" value="Genomic_DNA"/>
</dbReference>
<evidence type="ECO:0000313" key="3">
    <source>
        <dbReference type="Proteomes" id="UP001054889"/>
    </source>
</evidence>
<feature type="domain" description="J" evidence="1">
    <location>
        <begin position="12"/>
        <end position="66"/>
    </location>
</feature>
<dbReference type="Pfam" id="PF00226">
    <property type="entry name" value="DnaJ"/>
    <property type="match status" value="1"/>
</dbReference>
<dbReference type="CDD" id="cd06257">
    <property type="entry name" value="DnaJ"/>
    <property type="match status" value="1"/>
</dbReference>
<dbReference type="InterPro" id="IPR001623">
    <property type="entry name" value="DnaJ_domain"/>
</dbReference>
<sequence>MASTPEPEGGRELYALLHLSPDASDEEIRRAYRKFAQIYHPDKYQDPQVQPPLDGLSFAIRLTRGA</sequence>
<dbReference type="InterPro" id="IPR042162">
    <property type="entry name" value="AtJ13"/>
</dbReference>
<evidence type="ECO:0000259" key="1">
    <source>
        <dbReference type="PROSITE" id="PS50076"/>
    </source>
</evidence>
<name>A0AAV5EBH7_ELECO</name>